<dbReference type="SUPFAM" id="SSF52788">
    <property type="entry name" value="Phosphotyrosine protein phosphatases I"/>
    <property type="match status" value="1"/>
</dbReference>
<organism evidence="1 2">
    <name type="scientific">Streptomyces noursei</name>
    <name type="common">Streptomyces albulus</name>
    <dbReference type="NCBI Taxonomy" id="1971"/>
    <lineage>
        <taxon>Bacteria</taxon>
        <taxon>Bacillati</taxon>
        <taxon>Actinomycetota</taxon>
        <taxon>Actinomycetes</taxon>
        <taxon>Kitasatosporales</taxon>
        <taxon>Streptomycetaceae</taxon>
        <taxon>Streptomyces</taxon>
    </lineage>
</organism>
<evidence type="ECO:0000313" key="2">
    <source>
        <dbReference type="Proteomes" id="UP000236047"/>
    </source>
</evidence>
<gene>
    <name evidence="1" type="ORF">AOB60_06925</name>
</gene>
<proteinExistence type="predicted"/>
<sequence>MTADQAAHADMVNAARRLRSDLPAHRGQQVTLEMLEWADSVLAMDAAVLTTLRAIWSPSARATTCSATSRC</sequence>
<dbReference type="AlphaFoldDB" id="A0A2N8PHZ2"/>
<name>A0A2N8PHZ2_STRNR</name>
<keyword evidence="2" id="KW-1185">Reference proteome</keyword>
<comment type="caution">
    <text evidence="1">The sequence shown here is derived from an EMBL/GenBank/DDBJ whole genome shotgun (WGS) entry which is preliminary data.</text>
</comment>
<protein>
    <submittedName>
        <fullName evidence="1">Uncharacterized protein</fullName>
    </submittedName>
</protein>
<accession>A0A2N8PHZ2</accession>
<dbReference type="InterPro" id="IPR036196">
    <property type="entry name" value="Ptyr_pPase_sf"/>
</dbReference>
<evidence type="ECO:0000313" key="1">
    <source>
        <dbReference type="EMBL" id="PNE40598.1"/>
    </source>
</evidence>
<reference evidence="2" key="1">
    <citation type="submission" date="2015-09" db="EMBL/GenBank/DDBJ databases">
        <authorList>
            <person name="Graham D.E."/>
            <person name="Mahan K.M."/>
            <person name="Klingeman D.M."/>
            <person name="Fida T."/>
            <person name="Giannone R.J."/>
            <person name="Hettich R.L."/>
            <person name="Parry R.J."/>
            <person name="Spain J.C."/>
        </authorList>
    </citation>
    <scope>NUCLEOTIDE SEQUENCE [LARGE SCALE GENOMIC DNA]</scope>
    <source>
        <strain evidence="2">JCM 4701</strain>
    </source>
</reference>
<dbReference type="Proteomes" id="UP000236047">
    <property type="component" value="Unassembled WGS sequence"/>
</dbReference>
<dbReference type="Gene3D" id="3.40.50.2300">
    <property type="match status" value="1"/>
</dbReference>
<dbReference type="RefSeq" id="WP_102923155.1">
    <property type="nucleotide sequence ID" value="NZ_LJSN01000002.1"/>
</dbReference>
<dbReference type="EMBL" id="LJSN01000002">
    <property type="protein sequence ID" value="PNE40598.1"/>
    <property type="molecule type" value="Genomic_DNA"/>
</dbReference>